<dbReference type="Gene3D" id="3.10.50.10">
    <property type="match status" value="1"/>
</dbReference>
<keyword evidence="5" id="KW-0146">Chitin degradation</keyword>
<dbReference type="EC" id="3.2.1.14" evidence="3"/>
<dbReference type="Proteomes" id="UP000223968">
    <property type="component" value="Unassembled WGS sequence"/>
</dbReference>
<sequence length="328" mass="34865">MPVDGTEGCLRAFIKLKQQYPTLKVLLSIGGGGTGSQHYASVARNPLTVERFVASAKDLADKFGLDGFDINWEHPSTPHQGSDYLNLLIRLRLQFPSPTYLLTTALPAGEWALRNINLSWAHHYLDHINLMAYDFSGPWTTHSGHQAQLFTAPPPSIQGQGTSSSDASCAAAPSCQAGVSYVLAQGVPAKKILLGIPVYGRAFPGASGVGQPYEGVGGEERVFDYRDLPRRGAREMHDDLVVAAYCVDVGDGCAGAGADGNDGEGSSGDGDGGGAAGFISYDSTRTVRQKARFVAQMQLGGLFYWHIAADAVGERSLVATGYNALHEF</sequence>
<dbReference type="OrthoDB" id="76388at2759"/>
<dbReference type="InterPro" id="IPR001223">
    <property type="entry name" value="Glyco_hydro18_cat"/>
</dbReference>
<evidence type="ECO:0000256" key="1">
    <source>
        <dbReference type="ARBA" id="ARBA00000822"/>
    </source>
</evidence>
<dbReference type="InterPro" id="IPR050314">
    <property type="entry name" value="Glycosyl_Hydrlase_18"/>
</dbReference>
<evidence type="ECO:0000256" key="7">
    <source>
        <dbReference type="ARBA" id="ARBA00023295"/>
    </source>
</evidence>
<keyword evidence="12" id="KW-1185">Reference proteome</keyword>
<dbReference type="PROSITE" id="PS51910">
    <property type="entry name" value="GH18_2"/>
    <property type="match status" value="1"/>
</dbReference>
<protein>
    <recommendedName>
        <fullName evidence="3">chitinase</fullName>
        <ecNumber evidence="3">3.2.1.14</ecNumber>
    </recommendedName>
</protein>
<keyword evidence="4 9" id="KW-0378">Hydrolase</keyword>
<dbReference type="PANTHER" id="PTHR11177">
    <property type="entry name" value="CHITINASE"/>
    <property type="match status" value="1"/>
</dbReference>
<dbReference type="GO" id="GO:0005576">
    <property type="term" value="C:extracellular region"/>
    <property type="evidence" value="ECO:0007669"/>
    <property type="project" value="TreeGrafter"/>
</dbReference>
<dbReference type="Gene3D" id="3.20.20.80">
    <property type="entry name" value="Glycosidases"/>
    <property type="match status" value="1"/>
</dbReference>
<keyword evidence="8" id="KW-0624">Polysaccharide degradation</keyword>
<evidence type="ECO:0000313" key="11">
    <source>
        <dbReference type="EMBL" id="PGH07225.1"/>
    </source>
</evidence>
<accession>A0A2B7XE53</accession>
<dbReference type="GO" id="GO:0008843">
    <property type="term" value="F:endochitinase activity"/>
    <property type="evidence" value="ECO:0007669"/>
    <property type="project" value="UniProtKB-EC"/>
</dbReference>
<dbReference type="PROSITE" id="PS01095">
    <property type="entry name" value="GH18_1"/>
    <property type="match status" value="1"/>
</dbReference>
<dbReference type="InterPro" id="IPR017853">
    <property type="entry name" value="GH"/>
</dbReference>
<dbReference type="SMART" id="SM00636">
    <property type="entry name" value="Glyco_18"/>
    <property type="match status" value="1"/>
</dbReference>
<dbReference type="STRING" id="1447875.A0A2B7XE53"/>
<dbReference type="PANTHER" id="PTHR11177:SF228">
    <property type="entry name" value="CHITINASE"/>
    <property type="match status" value="1"/>
</dbReference>
<name>A0A2B7XE53_9EURO</name>
<dbReference type="Pfam" id="PF00704">
    <property type="entry name" value="Glyco_hydro_18"/>
    <property type="match status" value="1"/>
</dbReference>
<evidence type="ECO:0000256" key="9">
    <source>
        <dbReference type="RuleBase" id="RU000489"/>
    </source>
</evidence>
<proteinExistence type="inferred from homology"/>
<comment type="catalytic activity">
    <reaction evidence="1">
        <text>Random endo-hydrolysis of N-acetyl-beta-D-glucosaminide (1-&gt;4)-beta-linkages in chitin and chitodextrins.</text>
        <dbReference type="EC" id="3.2.1.14"/>
    </reaction>
</comment>
<evidence type="ECO:0000256" key="5">
    <source>
        <dbReference type="ARBA" id="ARBA00023024"/>
    </source>
</evidence>
<comment type="caution">
    <text evidence="11">The sequence shown here is derived from an EMBL/GenBank/DDBJ whole genome shotgun (WGS) entry which is preliminary data.</text>
</comment>
<dbReference type="SUPFAM" id="SSF51445">
    <property type="entry name" value="(Trans)glycosidases"/>
    <property type="match status" value="1"/>
</dbReference>
<evidence type="ECO:0000256" key="4">
    <source>
        <dbReference type="ARBA" id="ARBA00022801"/>
    </source>
</evidence>
<organism evidence="11 12">
    <name type="scientific">Helicocarpus griseus UAMH5409</name>
    <dbReference type="NCBI Taxonomy" id="1447875"/>
    <lineage>
        <taxon>Eukaryota</taxon>
        <taxon>Fungi</taxon>
        <taxon>Dikarya</taxon>
        <taxon>Ascomycota</taxon>
        <taxon>Pezizomycotina</taxon>
        <taxon>Eurotiomycetes</taxon>
        <taxon>Eurotiomycetidae</taxon>
        <taxon>Onygenales</taxon>
        <taxon>Ajellomycetaceae</taxon>
        <taxon>Helicocarpus</taxon>
    </lineage>
</organism>
<dbReference type="SUPFAM" id="SSF54556">
    <property type="entry name" value="Chitinase insertion domain"/>
    <property type="match status" value="1"/>
</dbReference>
<reference evidence="11 12" key="1">
    <citation type="submission" date="2017-10" db="EMBL/GenBank/DDBJ databases">
        <title>Comparative genomics in systemic dimorphic fungi from Ajellomycetaceae.</title>
        <authorList>
            <person name="Munoz J.F."/>
            <person name="Mcewen J.G."/>
            <person name="Clay O.K."/>
            <person name="Cuomo C.A."/>
        </authorList>
    </citation>
    <scope>NUCLEOTIDE SEQUENCE [LARGE SCALE GENOMIC DNA]</scope>
    <source>
        <strain evidence="11 12">UAMH5409</strain>
    </source>
</reference>
<feature type="domain" description="GH18" evidence="10">
    <location>
        <begin position="1"/>
        <end position="328"/>
    </location>
</feature>
<dbReference type="InterPro" id="IPR011583">
    <property type="entry name" value="Chitinase_II/V-like_cat"/>
</dbReference>
<dbReference type="EMBL" id="PDNB01000111">
    <property type="protein sequence ID" value="PGH07225.1"/>
    <property type="molecule type" value="Genomic_DNA"/>
</dbReference>
<evidence type="ECO:0000256" key="8">
    <source>
        <dbReference type="ARBA" id="ARBA00023326"/>
    </source>
</evidence>
<evidence type="ECO:0000313" key="12">
    <source>
        <dbReference type="Proteomes" id="UP000223968"/>
    </source>
</evidence>
<keyword evidence="6" id="KW-0119">Carbohydrate metabolism</keyword>
<evidence type="ECO:0000259" key="10">
    <source>
        <dbReference type="PROSITE" id="PS51910"/>
    </source>
</evidence>
<dbReference type="GO" id="GO:0006032">
    <property type="term" value="P:chitin catabolic process"/>
    <property type="evidence" value="ECO:0007669"/>
    <property type="project" value="UniProtKB-KW"/>
</dbReference>
<evidence type="ECO:0000256" key="6">
    <source>
        <dbReference type="ARBA" id="ARBA00023277"/>
    </source>
</evidence>
<comment type="similarity">
    <text evidence="2">Belongs to the glycosyl hydrolase 18 family. Chitinase class V subfamily.</text>
</comment>
<evidence type="ECO:0000256" key="2">
    <source>
        <dbReference type="ARBA" id="ARBA00008682"/>
    </source>
</evidence>
<evidence type="ECO:0000256" key="3">
    <source>
        <dbReference type="ARBA" id="ARBA00012729"/>
    </source>
</evidence>
<dbReference type="InterPro" id="IPR001579">
    <property type="entry name" value="Glyco_hydro_18_chit_AS"/>
</dbReference>
<dbReference type="GO" id="GO:0000272">
    <property type="term" value="P:polysaccharide catabolic process"/>
    <property type="evidence" value="ECO:0007669"/>
    <property type="project" value="UniProtKB-KW"/>
</dbReference>
<dbReference type="AlphaFoldDB" id="A0A2B7XE53"/>
<dbReference type="GO" id="GO:0008061">
    <property type="term" value="F:chitin binding"/>
    <property type="evidence" value="ECO:0007669"/>
    <property type="project" value="InterPro"/>
</dbReference>
<gene>
    <name evidence="11" type="ORF">AJ79_06329</name>
</gene>
<keyword evidence="7 9" id="KW-0326">Glycosidase</keyword>
<dbReference type="InterPro" id="IPR029070">
    <property type="entry name" value="Chitinase_insertion_sf"/>
</dbReference>